<evidence type="ECO:0000256" key="8">
    <source>
        <dbReference type="ARBA" id="ARBA00023136"/>
    </source>
</evidence>
<feature type="domain" description="Tyrosine-protein phosphatase" evidence="13">
    <location>
        <begin position="813"/>
        <end position="1072"/>
    </location>
</feature>
<keyword evidence="6" id="KW-0904">Protein phosphatase</keyword>
<sequence>MGRIMVLLSLCHLVALVWGNSTSMKLVSTSITTTKSTGLPTPRSLSDVDSISVINRTETTLTLQWNKVNNNSNYNYTLSYNSQNISISGSEEGSAVTYTARDLTAGTEYNFILYTVSEGIQSTGFNCHAVTTPYGVANITIKNRNETALILGWDKVNNNSNYNYTLSYNSQNTSISGSEEGSAVTYTVQDLTAGTEYIFILYTVFKGVQSVGHSLTTVTTPYGVANITIKNRNETALILGWDKVNNNSNYNYTLSYNSQNTSISGSEEGSAVTYTVQDLTAGTEYIFILYTVFKGVQSVGHSLTTVTTPYGVANITIKNRNETALILGWDKVNNNSNYNYTLSYNSQNTSISGSEEGSAVTYTVQDLTAGTEYIFILYTVFKGVQSVGHSLTTVTTPYGVANITIKNRNETTLRLEWDKVNNNSNYNYTLSYNSQNTSISGSEEGSAVTYTVQDLTAGTEYIFILYTVFKGVQSVGHSLTTVTTPYGVANITIKNRNESALILEWNKVNNNSNYNYTLSYNSQNTSISGSEEGSAVTYTVQDLTAGTEYIFILYTVFKGVQSVGHSLTTVTTPYGVGNITIKNGTETTLILEWDKVNNNSNYNYTLSYNSQNTSISGSEEGSAVTYTVQDLTAGTEYIFILYTVFKGVQSVGHSLTTVTIPNSVTGLHCRYSSGGYGLTLVWDRPNGGRTAVQVNMSSKTFSHTGERLYIDGLLPAQWYTLTVSALSGPMQSVPVSITCQTDPRGVIAGVLTSLLLAILILCIGIFIWHHKTELSSKFKSSETKLSSNKYKSIPLKMFPMHFSSMSCDQNRGFCEEYEDLSTVGTDQSCTVATLPENKSKNRYTNVLAYDSSRVTLAAQTGSDSDYINANYIHGYGKKNKQYIAAQGPLPSTVNDFWRMVWEQKSSAIVMLTNCTEGGRIKCEHYWPMDNMPCLYGNLRVSVQSDQKESNWTRREFVVKNDSASEEHAVTHFHFTAWPDHGVPLGTDELIQFRWIVRQHIETFPFSGPTVVHCSAGVGRTGTLIALDLLLQQVDKEEVVSIADCVRRMRLNRPLMVQTQSQYVFLHQCIMNYLQPKDDSIPEPIYENSDMIYANALVLREYKAANPRV</sequence>
<dbReference type="InterPro" id="IPR016130">
    <property type="entry name" value="Tyr_Pase_AS"/>
</dbReference>
<dbReference type="SMART" id="SM00060">
    <property type="entry name" value="FN3"/>
    <property type="match status" value="8"/>
</dbReference>
<evidence type="ECO:0000256" key="2">
    <source>
        <dbReference type="ARBA" id="ARBA00013064"/>
    </source>
</evidence>
<evidence type="ECO:0000259" key="15">
    <source>
        <dbReference type="PROSITE" id="PS50853"/>
    </source>
</evidence>
<dbReference type="InterPro" id="IPR003595">
    <property type="entry name" value="Tyr_Pase_cat"/>
</dbReference>
<dbReference type="SUPFAM" id="SSF52799">
    <property type="entry name" value="(Phosphotyrosine protein) phosphatases II"/>
    <property type="match status" value="1"/>
</dbReference>
<gene>
    <name evidence="17" type="primary">LOC108256157</name>
</gene>
<feature type="domain" description="Fibronectin type-III" evidence="15">
    <location>
        <begin position="135"/>
        <end position="223"/>
    </location>
</feature>
<evidence type="ECO:0000256" key="5">
    <source>
        <dbReference type="ARBA" id="ARBA00022801"/>
    </source>
</evidence>
<accession>A0A9F7QQN1</accession>
<dbReference type="GO" id="GO:0043235">
    <property type="term" value="C:receptor complex"/>
    <property type="evidence" value="ECO:0007669"/>
    <property type="project" value="TreeGrafter"/>
</dbReference>
<dbReference type="SMART" id="SM00404">
    <property type="entry name" value="PTPc_motif"/>
    <property type="match status" value="1"/>
</dbReference>
<evidence type="ECO:0000256" key="6">
    <source>
        <dbReference type="ARBA" id="ARBA00022912"/>
    </source>
</evidence>
<feature type="transmembrane region" description="Helical" evidence="11">
    <location>
        <begin position="746"/>
        <end position="768"/>
    </location>
</feature>
<dbReference type="KEGG" id="ipu:108256157"/>
<protein>
    <recommendedName>
        <fullName evidence="2">protein-tyrosine-phosphatase</fullName>
        <ecNumber evidence="2">3.1.3.48</ecNumber>
    </recommendedName>
</protein>
<dbReference type="RefSeq" id="XP_053530930.1">
    <property type="nucleotide sequence ID" value="XM_053674955.1"/>
</dbReference>
<evidence type="ECO:0000256" key="4">
    <source>
        <dbReference type="ARBA" id="ARBA00022729"/>
    </source>
</evidence>
<dbReference type="PROSITE" id="PS50056">
    <property type="entry name" value="TYR_PHOSPHATASE_2"/>
    <property type="match status" value="1"/>
</dbReference>
<dbReference type="GO" id="GO:0016020">
    <property type="term" value="C:membrane"/>
    <property type="evidence" value="ECO:0007669"/>
    <property type="project" value="UniProtKB-SubCell"/>
</dbReference>
<dbReference type="Pfam" id="PF00041">
    <property type="entry name" value="fn3"/>
    <property type="match status" value="7"/>
</dbReference>
<evidence type="ECO:0000259" key="13">
    <source>
        <dbReference type="PROSITE" id="PS50055"/>
    </source>
</evidence>
<keyword evidence="8 11" id="KW-0472">Membrane</keyword>
<dbReference type="Pfam" id="PF00102">
    <property type="entry name" value="Y_phosphatase"/>
    <property type="match status" value="1"/>
</dbReference>
<dbReference type="InterPro" id="IPR036116">
    <property type="entry name" value="FN3_sf"/>
</dbReference>
<keyword evidence="9" id="KW-0325">Glycoprotein</keyword>
<name>A0A9F7QQN1_ICTPU</name>
<reference evidence="17" key="2">
    <citation type="submission" date="2025-08" db="UniProtKB">
        <authorList>
            <consortium name="RefSeq"/>
        </authorList>
    </citation>
    <scope>IDENTIFICATION</scope>
    <source>
        <tissue evidence="17">Blood</tissue>
    </source>
</reference>
<evidence type="ECO:0000256" key="12">
    <source>
        <dbReference type="SAM" id="SignalP"/>
    </source>
</evidence>
<dbReference type="InterPro" id="IPR000387">
    <property type="entry name" value="Tyr_Pase_dom"/>
</dbReference>
<dbReference type="PRINTS" id="PR00700">
    <property type="entry name" value="PRTYPHPHTASE"/>
</dbReference>
<evidence type="ECO:0000313" key="16">
    <source>
        <dbReference type="Proteomes" id="UP000221080"/>
    </source>
</evidence>
<dbReference type="GeneID" id="108256157"/>
<dbReference type="PROSITE" id="PS50853">
    <property type="entry name" value="FN3"/>
    <property type="match status" value="5"/>
</dbReference>
<feature type="signal peptide" evidence="12">
    <location>
        <begin position="1"/>
        <end position="19"/>
    </location>
</feature>
<dbReference type="InterPro" id="IPR013783">
    <property type="entry name" value="Ig-like_fold"/>
</dbReference>
<proteinExistence type="predicted"/>
<organism evidence="16 17">
    <name type="scientific">Ictalurus punctatus</name>
    <name type="common">Channel catfish</name>
    <name type="synonym">Silurus punctatus</name>
    <dbReference type="NCBI Taxonomy" id="7998"/>
    <lineage>
        <taxon>Eukaryota</taxon>
        <taxon>Metazoa</taxon>
        <taxon>Chordata</taxon>
        <taxon>Craniata</taxon>
        <taxon>Vertebrata</taxon>
        <taxon>Euteleostomi</taxon>
        <taxon>Actinopterygii</taxon>
        <taxon>Neopterygii</taxon>
        <taxon>Teleostei</taxon>
        <taxon>Ostariophysi</taxon>
        <taxon>Siluriformes</taxon>
        <taxon>Ictaluridae</taxon>
        <taxon>Ictalurus</taxon>
    </lineage>
</organism>
<dbReference type="InterPro" id="IPR003961">
    <property type="entry name" value="FN3_dom"/>
</dbReference>
<evidence type="ECO:0000256" key="9">
    <source>
        <dbReference type="ARBA" id="ARBA00023180"/>
    </source>
</evidence>
<evidence type="ECO:0000256" key="7">
    <source>
        <dbReference type="ARBA" id="ARBA00022989"/>
    </source>
</evidence>
<dbReference type="SUPFAM" id="SSF49265">
    <property type="entry name" value="Fibronectin type III"/>
    <property type="match status" value="5"/>
</dbReference>
<dbReference type="PANTHER" id="PTHR46957:SF10">
    <property type="entry name" value="PROTEIN TYROSINE PHOSPHATASE, RECEPTOR TYPE, H"/>
    <property type="match status" value="1"/>
</dbReference>
<feature type="domain" description="Fibronectin type-III" evidence="15">
    <location>
        <begin position="399"/>
        <end position="487"/>
    </location>
</feature>
<evidence type="ECO:0000256" key="10">
    <source>
        <dbReference type="ARBA" id="ARBA00051722"/>
    </source>
</evidence>
<feature type="domain" description="Fibronectin type-III" evidence="15">
    <location>
        <begin position="311"/>
        <end position="396"/>
    </location>
</feature>
<feature type="domain" description="Fibronectin type-III" evidence="15">
    <location>
        <begin position="575"/>
        <end position="663"/>
    </location>
</feature>
<evidence type="ECO:0000313" key="17">
    <source>
        <dbReference type="RefSeq" id="XP_053530930.1"/>
    </source>
</evidence>
<evidence type="ECO:0000256" key="1">
    <source>
        <dbReference type="ARBA" id="ARBA00004479"/>
    </source>
</evidence>
<keyword evidence="5" id="KW-0378">Hydrolase</keyword>
<keyword evidence="16" id="KW-1185">Reference proteome</keyword>
<dbReference type="Gene3D" id="2.60.40.10">
    <property type="entry name" value="Immunoglobulins"/>
    <property type="match status" value="7"/>
</dbReference>
<dbReference type="OrthoDB" id="8609993at2759"/>
<comment type="catalytic activity">
    <reaction evidence="10">
        <text>O-phospho-L-tyrosyl-[protein] + H2O = L-tyrosyl-[protein] + phosphate</text>
        <dbReference type="Rhea" id="RHEA:10684"/>
        <dbReference type="Rhea" id="RHEA-COMP:10136"/>
        <dbReference type="Rhea" id="RHEA-COMP:20101"/>
        <dbReference type="ChEBI" id="CHEBI:15377"/>
        <dbReference type="ChEBI" id="CHEBI:43474"/>
        <dbReference type="ChEBI" id="CHEBI:46858"/>
        <dbReference type="ChEBI" id="CHEBI:61978"/>
        <dbReference type="EC" id="3.1.3.48"/>
    </reaction>
</comment>
<keyword evidence="4 12" id="KW-0732">Signal</keyword>
<dbReference type="InterPro" id="IPR000242">
    <property type="entry name" value="PTP_cat"/>
</dbReference>
<dbReference type="AlphaFoldDB" id="A0A9F7QQN1"/>
<dbReference type="PANTHER" id="PTHR46957">
    <property type="entry name" value="CYTOKINE RECEPTOR"/>
    <property type="match status" value="1"/>
</dbReference>
<dbReference type="EC" id="3.1.3.48" evidence="2"/>
<dbReference type="Gene3D" id="3.90.190.10">
    <property type="entry name" value="Protein tyrosine phosphatase superfamily"/>
    <property type="match status" value="1"/>
</dbReference>
<feature type="chain" id="PRO_5039927924" description="protein-tyrosine-phosphatase" evidence="12">
    <location>
        <begin position="20"/>
        <end position="1108"/>
    </location>
</feature>
<dbReference type="FunFam" id="3.90.190.10:FF:000009">
    <property type="entry name" value="Receptor-type tyrosine-protein phosphatase beta"/>
    <property type="match status" value="1"/>
</dbReference>
<dbReference type="SMART" id="SM00194">
    <property type="entry name" value="PTPc"/>
    <property type="match status" value="1"/>
</dbReference>
<dbReference type="InterPro" id="IPR050713">
    <property type="entry name" value="RTP_Phos/Ushers"/>
</dbReference>
<keyword evidence="17" id="KW-0675">Receptor</keyword>
<dbReference type="GO" id="GO:0004725">
    <property type="term" value="F:protein tyrosine phosphatase activity"/>
    <property type="evidence" value="ECO:0007669"/>
    <property type="project" value="UniProtKB-EC"/>
</dbReference>
<dbReference type="PROSITE" id="PS00383">
    <property type="entry name" value="TYR_PHOSPHATASE_1"/>
    <property type="match status" value="1"/>
</dbReference>
<dbReference type="Proteomes" id="UP000221080">
    <property type="component" value="Chromosome 23"/>
</dbReference>
<comment type="subcellular location">
    <subcellularLocation>
        <location evidence="1">Membrane</location>
        <topology evidence="1">Single-pass type I membrane protein</topology>
    </subcellularLocation>
</comment>
<dbReference type="PROSITE" id="PS50055">
    <property type="entry name" value="TYR_PHOSPHATASE_PTP"/>
    <property type="match status" value="1"/>
</dbReference>
<dbReference type="InterPro" id="IPR029021">
    <property type="entry name" value="Prot-tyrosine_phosphatase-like"/>
</dbReference>
<dbReference type="CDD" id="cd00063">
    <property type="entry name" value="FN3"/>
    <property type="match status" value="7"/>
</dbReference>
<feature type="domain" description="Fibronectin type-III" evidence="15">
    <location>
        <begin position="41"/>
        <end position="134"/>
    </location>
</feature>
<evidence type="ECO:0000256" key="3">
    <source>
        <dbReference type="ARBA" id="ARBA00022692"/>
    </source>
</evidence>
<evidence type="ECO:0000256" key="11">
    <source>
        <dbReference type="SAM" id="Phobius"/>
    </source>
</evidence>
<keyword evidence="7 11" id="KW-1133">Transmembrane helix</keyword>
<keyword evidence="3 11" id="KW-0812">Transmembrane</keyword>
<reference evidence="16" key="1">
    <citation type="journal article" date="2016" name="Nat. Commun.">
        <title>The channel catfish genome sequence provides insights into the evolution of scale formation in teleosts.</title>
        <authorList>
            <person name="Liu Z."/>
            <person name="Liu S."/>
            <person name="Yao J."/>
            <person name="Bao L."/>
            <person name="Zhang J."/>
            <person name="Li Y."/>
            <person name="Jiang C."/>
            <person name="Sun L."/>
            <person name="Wang R."/>
            <person name="Zhang Y."/>
            <person name="Zhou T."/>
            <person name="Zeng Q."/>
            <person name="Fu Q."/>
            <person name="Gao S."/>
            <person name="Li N."/>
            <person name="Koren S."/>
            <person name="Jiang Y."/>
            <person name="Zimin A."/>
            <person name="Xu P."/>
            <person name="Phillippy A.M."/>
            <person name="Geng X."/>
            <person name="Song L."/>
            <person name="Sun F."/>
            <person name="Li C."/>
            <person name="Wang X."/>
            <person name="Chen A."/>
            <person name="Jin Y."/>
            <person name="Yuan Z."/>
            <person name="Yang Y."/>
            <person name="Tan S."/>
            <person name="Peatman E."/>
            <person name="Lu J."/>
            <person name="Qin Z."/>
            <person name="Dunham R."/>
            <person name="Li Z."/>
            <person name="Sonstegard T."/>
            <person name="Feng J."/>
            <person name="Danzmann R.G."/>
            <person name="Schroeder S."/>
            <person name="Scheffler B."/>
            <person name="Duke M.V."/>
            <person name="Ballard L."/>
            <person name="Kucuktas H."/>
            <person name="Kaltenboeck L."/>
            <person name="Liu H."/>
            <person name="Armbruster J."/>
            <person name="Xie Y."/>
            <person name="Kirby M.L."/>
            <person name="Tian Y."/>
            <person name="Flanagan M.E."/>
            <person name="Mu W."/>
            <person name="Waldbieser G.C."/>
        </authorList>
    </citation>
    <scope>NUCLEOTIDE SEQUENCE [LARGE SCALE GENOMIC DNA]</scope>
    <source>
        <strain evidence="16">SDA103</strain>
    </source>
</reference>
<evidence type="ECO:0000259" key="14">
    <source>
        <dbReference type="PROSITE" id="PS50056"/>
    </source>
</evidence>
<feature type="domain" description="Tyrosine specific protein phosphatases" evidence="14">
    <location>
        <begin position="990"/>
        <end position="1063"/>
    </location>
</feature>